<dbReference type="Pfam" id="PF03328">
    <property type="entry name" value="HpcH_HpaI"/>
    <property type="match status" value="1"/>
</dbReference>
<protein>
    <submittedName>
        <fullName evidence="5">2-keto-3-deoxy-L-rhamnonate aldolase</fullName>
        <ecNumber evidence="5">4.1.2.53</ecNumber>
    </submittedName>
</protein>
<feature type="domain" description="HpcH/HpaI aldolase/citrate lyase" evidence="4">
    <location>
        <begin position="22"/>
        <end position="243"/>
    </location>
</feature>
<dbReference type="Gene3D" id="3.20.20.60">
    <property type="entry name" value="Phosphoenolpyruvate-binding domains"/>
    <property type="match status" value="1"/>
</dbReference>
<evidence type="ECO:0000256" key="1">
    <source>
        <dbReference type="ARBA" id="ARBA00005568"/>
    </source>
</evidence>
<dbReference type="AlphaFoldDB" id="A0A5E4X8V5"/>
<dbReference type="InterPro" id="IPR005000">
    <property type="entry name" value="Aldolase/citrate-lyase_domain"/>
</dbReference>
<keyword evidence="2" id="KW-0479">Metal-binding</keyword>
<dbReference type="GO" id="GO:0046872">
    <property type="term" value="F:metal ion binding"/>
    <property type="evidence" value="ECO:0007669"/>
    <property type="project" value="UniProtKB-KW"/>
</dbReference>
<name>A0A5E4X8V5_9BURK</name>
<dbReference type="PANTHER" id="PTHR30502">
    <property type="entry name" value="2-KETO-3-DEOXY-L-RHAMNONATE ALDOLASE"/>
    <property type="match status" value="1"/>
</dbReference>
<sequence>MFRPNRLKQRLSEGHPCAGAWLFVPSADTAEILGTLGYDALIIDHEHTAGHVQTAVEQIRAIRAAGASTVLARVPAHDAHGIKPLLDAGVEGLLLPNVESAAQARALANAAWYPPDGTRGAHYTVSRAAAWGGQANDYRAGAKQELLLIGMIESLRGVEALPEILAENVFDMIFIGPLDLAESLGCGSDMANDRVQAAIDTVERQVRASGACLGLALRPNELAADAYARGHAFVTLGCDVGFLRKGAMLLAHQNI</sequence>
<dbReference type="InterPro" id="IPR015813">
    <property type="entry name" value="Pyrv/PenolPyrv_kinase-like_dom"/>
</dbReference>
<evidence type="ECO:0000256" key="2">
    <source>
        <dbReference type="ARBA" id="ARBA00022723"/>
    </source>
</evidence>
<proteinExistence type="inferred from homology"/>
<reference evidence="5 6" key="1">
    <citation type="submission" date="2019-08" db="EMBL/GenBank/DDBJ databases">
        <authorList>
            <person name="Peeters C."/>
        </authorList>
    </citation>
    <scope>NUCLEOTIDE SEQUENCE [LARGE SCALE GENOMIC DNA]</scope>
    <source>
        <strain evidence="5 6">LMG 31115</strain>
    </source>
</reference>
<gene>
    <name evidence="5" type="primary">rhmA</name>
    <name evidence="5" type="ORF">PIN31115_03722</name>
</gene>
<keyword evidence="3 5" id="KW-0456">Lyase</keyword>
<accession>A0A5E4X8V5</accession>
<dbReference type="EMBL" id="CABPSI010000004">
    <property type="protein sequence ID" value="VVE32779.1"/>
    <property type="molecule type" value="Genomic_DNA"/>
</dbReference>
<dbReference type="RefSeq" id="WP_150685303.1">
    <property type="nucleotide sequence ID" value="NZ_CABPSI010000004.1"/>
</dbReference>
<evidence type="ECO:0000259" key="4">
    <source>
        <dbReference type="Pfam" id="PF03328"/>
    </source>
</evidence>
<dbReference type="SUPFAM" id="SSF51621">
    <property type="entry name" value="Phosphoenolpyruvate/pyruvate domain"/>
    <property type="match status" value="1"/>
</dbReference>
<evidence type="ECO:0000313" key="5">
    <source>
        <dbReference type="EMBL" id="VVE32779.1"/>
    </source>
</evidence>
<dbReference type="PANTHER" id="PTHR30502:SF0">
    <property type="entry name" value="PHOSPHOENOLPYRUVATE CARBOXYLASE FAMILY PROTEIN"/>
    <property type="match status" value="1"/>
</dbReference>
<keyword evidence="6" id="KW-1185">Reference proteome</keyword>
<evidence type="ECO:0000313" key="6">
    <source>
        <dbReference type="Proteomes" id="UP000333828"/>
    </source>
</evidence>
<dbReference type="GO" id="GO:0106099">
    <property type="term" value="F:2-keto-3-deoxy-L-rhamnonate aldolase activity"/>
    <property type="evidence" value="ECO:0007669"/>
    <property type="project" value="UniProtKB-EC"/>
</dbReference>
<dbReference type="Proteomes" id="UP000333828">
    <property type="component" value="Unassembled WGS sequence"/>
</dbReference>
<dbReference type="InterPro" id="IPR050251">
    <property type="entry name" value="HpcH-HpaI_aldolase"/>
</dbReference>
<organism evidence="5 6">
    <name type="scientific">Pandoraea iniqua</name>
    <dbReference type="NCBI Taxonomy" id="2508288"/>
    <lineage>
        <taxon>Bacteria</taxon>
        <taxon>Pseudomonadati</taxon>
        <taxon>Pseudomonadota</taxon>
        <taxon>Betaproteobacteria</taxon>
        <taxon>Burkholderiales</taxon>
        <taxon>Burkholderiaceae</taxon>
        <taxon>Pandoraea</taxon>
    </lineage>
</organism>
<dbReference type="InterPro" id="IPR040442">
    <property type="entry name" value="Pyrv_kinase-like_dom_sf"/>
</dbReference>
<evidence type="ECO:0000256" key="3">
    <source>
        <dbReference type="ARBA" id="ARBA00023239"/>
    </source>
</evidence>
<dbReference type="GO" id="GO:0005737">
    <property type="term" value="C:cytoplasm"/>
    <property type="evidence" value="ECO:0007669"/>
    <property type="project" value="TreeGrafter"/>
</dbReference>
<dbReference type="EC" id="4.1.2.53" evidence="5"/>
<comment type="similarity">
    <text evidence="1">Belongs to the HpcH/HpaI aldolase family.</text>
</comment>